<keyword evidence="1" id="KW-1133">Transmembrane helix</keyword>
<dbReference type="Proteomes" id="UP001183648">
    <property type="component" value="Unassembled WGS sequence"/>
</dbReference>
<keyword evidence="1" id="KW-0472">Membrane</keyword>
<dbReference type="InterPro" id="IPR009732">
    <property type="entry name" value="DUF1304"/>
</dbReference>
<reference evidence="2 3" key="1">
    <citation type="submission" date="2023-07" db="EMBL/GenBank/DDBJ databases">
        <title>Sequencing the genomes of 1000 actinobacteria strains.</title>
        <authorList>
            <person name="Klenk H.-P."/>
        </authorList>
    </citation>
    <scope>NUCLEOTIDE SEQUENCE [LARGE SCALE GENOMIC DNA]</scope>
    <source>
        <strain evidence="2 3">DSM 19426</strain>
    </source>
</reference>
<protein>
    <submittedName>
        <fullName evidence="2">Membrane protein</fullName>
    </submittedName>
</protein>
<feature type="transmembrane region" description="Helical" evidence="1">
    <location>
        <begin position="6"/>
        <end position="25"/>
    </location>
</feature>
<dbReference type="PANTHER" id="PTHR38446">
    <property type="entry name" value="BLL0914 PROTEIN"/>
    <property type="match status" value="1"/>
</dbReference>
<organism evidence="2 3">
    <name type="scientific">Nocardioides marmoribigeumensis</name>
    <dbReference type="NCBI Taxonomy" id="433649"/>
    <lineage>
        <taxon>Bacteria</taxon>
        <taxon>Bacillati</taxon>
        <taxon>Actinomycetota</taxon>
        <taxon>Actinomycetes</taxon>
        <taxon>Propionibacteriales</taxon>
        <taxon>Nocardioidaceae</taxon>
        <taxon>Nocardioides</taxon>
    </lineage>
</organism>
<evidence type="ECO:0000313" key="3">
    <source>
        <dbReference type="Proteomes" id="UP001183648"/>
    </source>
</evidence>
<dbReference type="PANTHER" id="PTHR38446:SF1">
    <property type="entry name" value="BLL0914 PROTEIN"/>
    <property type="match status" value="1"/>
</dbReference>
<dbReference type="RefSeq" id="WP_310301539.1">
    <property type="nucleotide sequence ID" value="NZ_BAAAPS010000008.1"/>
</dbReference>
<dbReference type="Pfam" id="PF06993">
    <property type="entry name" value="DUF1304"/>
    <property type="match status" value="1"/>
</dbReference>
<evidence type="ECO:0000313" key="2">
    <source>
        <dbReference type="EMBL" id="MDR7362275.1"/>
    </source>
</evidence>
<accession>A0ABU2BUH2</accession>
<feature type="transmembrane region" description="Helical" evidence="1">
    <location>
        <begin position="55"/>
        <end position="73"/>
    </location>
</feature>
<keyword evidence="1" id="KW-0812">Transmembrane</keyword>
<evidence type="ECO:0000256" key="1">
    <source>
        <dbReference type="SAM" id="Phobius"/>
    </source>
</evidence>
<feature type="transmembrane region" description="Helical" evidence="1">
    <location>
        <begin position="79"/>
        <end position="100"/>
    </location>
</feature>
<comment type="caution">
    <text evidence="2">The sequence shown here is derived from an EMBL/GenBank/DDBJ whole genome shotgun (WGS) entry which is preliminary data.</text>
</comment>
<keyword evidence="3" id="KW-1185">Reference proteome</keyword>
<proteinExistence type="predicted"/>
<name>A0ABU2BUH2_9ACTN</name>
<dbReference type="EMBL" id="JAVDYG010000001">
    <property type="protein sequence ID" value="MDR7362275.1"/>
    <property type="molecule type" value="Genomic_DNA"/>
</dbReference>
<sequence>METIGWVLAALAGLLHVYIFVLEALRFDDPGTRAVFRIEPEHADAVRPWAWNQGWYNLFLAVGALAGAGFGLADHHGTSVPLVVLACGSMTAAALVLVLTDRRMQRSALLQGTIPTLALLALALG</sequence>
<gene>
    <name evidence="2" type="ORF">J2S63_001828</name>
</gene>